<evidence type="ECO:0000256" key="1">
    <source>
        <dbReference type="SAM" id="Phobius"/>
    </source>
</evidence>
<evidence type="ECO:0008006" key="4">
    <source>
        <dbReference type="Google" id="ProtNLM"/>
    </source>
</evidence>
<keyword evidence="1" id="KW-0472">Membrane</keyword>
<protein>
    <recommendedName>
        <fullName evidence="4">Hydrolytic protein</fullName>
    </recommendedName>
</protein>
<dbReference type="AlphaFoldDB" id="A0A2T0T090"/>
<dbReference type="EMBL" id="PVTF01000008">
    <property type="protein sequence ID" value="PRY39059.1"/>
    <property type="molecule type" value="Genomic_DNA"/>
</dbReference>
<organism evidence="2 3">
    <name type="scientific">Umezawaea tangerina</name>
    <dbReference type="NCBI Taxonomy" id="84725"/>
    <lineage>
        <taxon>Bacteria</taxon>
        <taxon>Bacillati</taxon>
        <taxon>Actinomycetota</taxon>
        <taxon>Actinomycetes</taxon>
        <taxon>Pseudonocardiales</taxon>
        <taxon>Pseudonocardiaceae</taxon>
        <taxon>Umezawaea</taxon>
    </lineage>
</organism>
<name>A0A2T0T090_9PSEU</name>
<dbReference type="Proteomes" id="UP000239494">
    <property type="component" value="Unassembled WGS sequence"/>
</dbReference>
<feature type="transmembrane region" description="Helical" evidence="1">
    <location>
        <begin position="228"/>
        <end position="250"/>
    </location>
</feature>
<sequence length="423" mass="44735">MKTTTLLGDPSLSVDPGEQVRRTIRVHNTGGVVDRFTVDVIGDAAAWTEVTPAAVNLLPDGHVEVDVVFSPPRSTAVLAGQHHVGVRVRSREDPDSSSVEEVVVEVGAFAELDAELLPSRRRSRRGARYRLAVENSGNTPMRVGIDPFDPEDDLVDIRLNRESFTLHPATVALVAVKVRPYRRFLRGEPRPHPFELRLAAEPAVESDVEWTPLTVKGELVQERLLPGWVLPVLALLLVLAVALGALWFTVVAPGIKSIASEQASGAAADASLAASIANAAADKANGSAQDAAADLSSAAAITSTTPPPTPSPLSFRVATFAAPTTDGSFQRFGYAAPGGKALEIGDIVLQNPRGDVGYLRVLIGETVLLETGLANFHDLTYAYSTRLRVPAGQQLVVAVNCVTPGQGSARCTAAASFSAMLQP</sequence>
<evidence type="ECO:0000313" key="2">
    <source>
        <dbReference type="EMBL" id="PRY39059.1"/>
    </source>
</evidence>
<gene>
    <name evidence="2" type="ORF">CLV43_108459</name>
</gene>
<comment type="caution">
    <text evidence="2">The sequence shown here is derived from an EMBL/GenBank/DDBJ whole genome shotgun (WGS) entry which is preliminary data.</text>
</comment>
<reference evidence="2 3" key="1">
    <citation type="submission" date="2018-03" db="EMBL/GenBank/DDBJ databases">
        <title>Genomic Encyclopedia of Archaeal and Bacterial Type Strains, Phase II (KMG-II): from individual species to whole genera.</title>
        <authorList>
            <person name="Goeker M."/>
        </authorList>
    </citation>
    <scope>NUCLEOTIDE SEQUENCE [LARGE SCALE GENOMIC DNA]</scope>
    <source>
        <strain evidence="2 3">DSM 44720</strain>
    </source>
</reference>
<evidence type="ECO:0000313" key="3">
    <source>
        <dbReference type="Proteomes" id="UP000239494"/>
    </source>
</evidence>
<keyword evidence="3" id="KW-1185">Reference proteome</keyword>
<keyword evidence="1" id="KW-1133">Transmembrane helix</keyword>
<keyword evidence="1" id="KW-0812">Transmembrane</keyword>
<dbReference type="RefSeq" id="WP_170156041.1">
    <property type="nucleotide sequence ID" value="NZ_PVTF01000008.1"/>
</dbReference>
<accession>A0A2T0T090</accession>
<proteinExistence type="predicted"/>